<reference evidence="2" key="2">
    <citation type="submission" date="2023-05" db="EMBL/GenBank/DDBJ databases">
        <authorList>
            <consortium name="Lawrence Berkeley National Laboratory"/>
            <person name="Steindorff A."/>
            <person name="Hensen N."/>
            <person name="Bonometti L."/>
            <person name="Westerberg I."/>
            <person name="Brannstrom I.O."/>
            <person name="Guillou S."/>
            <person name="Cros-Aarteil S."/>
            <person name="Calhoun S."/>
            <person name="Haridas S."/>
            <person name="Kuo A."/>
            <person name="Mondo S."/>
            <person name="Pangilinan J."/>
            <person name="Riley R."/>
            <person name="Labutti K."/>
            <person name="Andreopoulos B."/>
            <person name="Lipzen A."/>
            <person name="Chen C."/>
            <person name="Yanf M."/>
            <person name="Daum C."/>
            <person name="Ng V."/>
            <person name="Clum A."/>
            <person name="Ohm R."/>
            <person name="Martin F."/>
            <person name="Silar P."/>
            <person name="Natvig D."/>
            <person name="Lalanne C."/>
            <person name="Gautier V."/>
            <person name="Ament-Velasquez S.L."/>
            <person name="Kruys A."/>
            <person name="Hutchinson M.I."/>
            <person name="Powell A.J."/>
            <person name="Barry K."/>
            <person name="Miller A.N."/>
            <person name="Grigoriev I.V."/>
            <person name="Debuchy R."/>
            <person name="Gladieux P."/>
            <person name="Thoren M.H."/>
            <person name="Johannesson H."/>
        </authorList>
    </citation>
    <scope>NUCLEOTIDE SEQUENCE</scope>
    <source>
        <strain evidence="2">CBS 731.68</strain>
    </source>
</reference>
<keyword evidence="3" id="KW-1185">Reference proteome</keyword>
<feature type="compositionally biased region" description="Polar residues" evidence="1">
    <location>
        <begin position="91"/>
        <end position="100"/>
    </location>
</feature>
<reference evidence="2" key="1">
    <citation type="journal article" date="2023" name="Mol. Phylogenet. Evol.">
        <title>Genome-scale phylogeny and comparative genomics of the fungal order Sordariales.</title>
        <authorList>
            <person name="Hensen N."/>
            <person name="Bonometti L."/>
            <person name="Westerberg I."/>
            <person name="Brannstrom I.O."/>
            <person name="Guillou S."/>
            <person name="Cros-Aarteil S."/>
            <person name="Calhoun S."/>
            <person name="Haridas S."/>
            <person name="Kuo A."/>
            <person name="Mondo S."/>
            <person name="Pangilinan J."/>
            <person name="Riley R."/>
            <person name="LaButti K."/>
            <person name="Andreopoulos B."/>
            <person name="Lipzen A."/>
            <person name="Chen C."/>
            <person name="Yan M."/>
            <person name="Daum C."/>
            <person name="Ng V."/>
            <person name="Clum A."/>
            <person name="Steindorff A."/>
            <person name="Ohm R.A."/>
            <person name="Martin F."/>
            <person name="Silar P."/>
            <person name="Natvig D.O."/>
            <person name="Lalanne C."/>
            <person name="Gautier V."/>
            <person name="Ament-Velasquez S.L."/>
            <person name="Kruys A."/>
            <person name="Hutchinson M.I."/>
            <person name="Powell A.J."/>
            <person name="Barry K."/>
            <person name="Miller A.N."/>
            <person name="Grigoriev I.V."/>
            <person name="Debuchy R."/>
            <person name="Gladieux P."/>
            <person name="Hiltunen Thoren M."/>
            <person name="Johannesson H."/>
        </authorList>
    </citation>
    <scope>NUCLEOTIDE SEQUENCE</scope>
    <source>
        <strain evidence="2">CBS 731.68</strain>
    </source>
</reference>
<comment type="caution">
    <text evidence="2">The sequence shown here is derived from an EMBL/GenBank/DDBJ whole genome shotgun (WGS) entry which is preliminary data.</text>
</comment>
<protein>
    <submittedName>
        <fullName evidence="2">Uncharacterized protein</fullName>
    </submittedName>
</protein>
<dbReference type="GeneID" id="87823330"/>
<proteinExistence type="predicted"/>
<evidence type="ECO:0000313" key="2">
    <source>
        <dbReference type="EMBL" id="KAK4125641.1"/>
    </source>
</evidence>
<organism evidence="2 3">
    <name type="scientific">Parathielavia appendiculata</name>
    <dbReference type="NCBI Taxonomy" id="2587402"/>
    <lineage>
        <taxon>Eukaryota</taxon>
        <taxon>Fungi</taxon>
        <taxon>Dikarya</taxon>
        <taxon>Ascomycota</taxon>
        <taxon>Pezizomycotina</taxon>
        <taxon>Sordariomycetes</taxon>
        <taxon>Sordariomycetidae</taxon>
        <taxon>Sordariales</taxon>
        <taxon>Chaetomiaceae</taxon>
        <taxon>Parathielavia</taxon>
    </lineage>
</organism>
<evidence type="ECO:0000256" key="1">
    <source>
        <dbReference type="SAM" id="MobiDB-lite"/>
    </source>
</evidence>
<dbReference type="EMBL" id="MU853225">
    <property type="protein sequence ID" value="KAK4125641.1"/>
    <property type="molecule type" value="Genomic_DNA"/>
</dbReference>
<dbReference type="RefSeq" id="XP_062649412.1">
    <property type="nucleotide sequence ID" value="XM_062786562.1"/>
</dbReference>
<dbReference type="AlphaFoldDB" id="A0AAN6U5V2"/>
<evidence type="ECO:0000313" key="3">
    <source>
        <dbReference type="Proteomes" id="UP001302602"/>
    </source>
</evidence>
<sequence>MLATLLSRHLAAVSPPLMVGLNPYFQYRPPAILMAAWRWLPLGSTSAVTTSGLKTWPLTPWLTHPRRKTRFEGAWTPSDGSSREKKRRYSHSGQVSDGVK</sequence>
<dbReference type="Proteomes" id="UP001302602">
    <property type="component" value="Unassembled WGS sequence"/>
</dbReference>
<feature type="region of interest" description="Disordered" evidence="1">
    <location>
        <begin position="69"/>
        <end position="100"/>
    </location>
</feature>
<accession>A0AAN6U5V2</accession>
<gene>
    <name evidence="2" type="ORF">N657DRAFT_273544</name>
</gene>
<name>A0AAN6U5V2_9PEZI</name>